<dbReference type="EC" id="4.1.1.50" evidence="10"/>
<dbReference type="Pfam" id="PF02675">
    <property type="entry name" value="AdoMet_dc"/>
    <property type="match status" value="1"/>
</dbReference>
<feature type="active site" description="Schiff-base intermediate with substrate; via pyruvic acid" evidence="10">
    <location>
        <position position="69"/>
    </location>
</feature>
<comment type="catalytic activity">
    <reaction evidence="10">
        <text>S-adenosyl-L-methionine + H(+) = S-adenosyl 3-(methylsulfanyl)propylamine + CO2</text>
        <dbReference type="Rhea" id="RHEA:15981"/>
        <dbReference type="ChEBI" id="CHEBI:15378"/>
        <dbReference type="ChEBI" id="CHEBI:16526"/>
        <dbReference type="ChEBI" id="CHEBI:57443"/>
        <dbReference type="ChEBI" id="CHEBI:59789"/>
        <dbReference type="EC" id="4.1.1.50"/>
    </reaction>
</comment>
<dbReference type="SUPFAM" id="SSF56276">
    <property type="entry name" value="S-adenosylmethionine decarboxylase"/>
    <property type="match status" value="1"/>
</dbReference>
<evidence type="ECO:0000256" key="4">
    <source>
        <dbReference type="ARBA" id="ARBA00023066"/>
    </source>
</evidence>
<dbReference type="InterPro" id="IPR003826">
    <property type="entry name" value="AdoMetDC_fam_prok"/>
</dbReference>
<dbReference type="NCBIfam" id="TIGR03330">
    <property type="entry name" value="SAM_DCase_Bsu"/>
    <property type="match status" value="1"/>
</dbReference>
<comment type="caution">
    <text evidence="11">The sequence shown here is derived from an EMBL/GenBank/DDBJ whole genome shotgun (WGS) entry which is preliminary data.</text>
</comment>
<dbReference type="Gene3D" id="3.30.160.750">
    <property type="match status" value="1"/>
</dbReference>
<keyword evidence="7 10" id="KW-0456">Lyase</keyword>
<keyword evidence="5 10" id="KW-0620">Polyamine biosynthesis</keyword>
<evidence type="ECO:0000256" key="9">
    <source>
        <dbReference type="ARBA" id="ARBA00023317"/>
    </source>
</evidence>
<comment type="cofactor">
    <cofactor evidence="10">
        <name>pyruvate</name>
        <dbReference type="ChEBI" id="CHEBI:15361"/>
    </cofactor>
    <text evidence="10">Binds 1 pyruvoyl group covalently per subunit.</text>
</comment>
<evidence type="ECO:0000256" key="5">
    <source>
        <dbReference type="ARBA" id="ARBA00023115"/>
    </source>
</evidence>
<dbReference type="UniPathway" id="UPA00331">
    <property type="reaction ID" value="UER00451"/>
</dbReference>
<dbReference type="PANTHER" id="PTHR33866:SF2">
    <property type="entry name" value="S-ADENOSYLMETHIONINE DECARBOXYLASE PROENZYME"/>
    <property type="match status" value="1"/>
</dbReference>
<gene>
    <name evidence="11" type="primary">speD</name>
    <name evidence="10" type="synonym">speH</name>
    <name evidence="11" type="ORF">ENU74_02365</name>
</gene>
<evidence type="ECO:0000256" key="1">
    <source>
        <dbReference type="ARBA" id="ARBA00022691"/>
    </source>
</evidence>
<comment type="pathway">
    <text evidence="10">Amine and polyamine biosynthesis; S-adenosylmethioninamine biosynthesis; S-adenosylmethioninamine from S-adenosyl-L-methionine: step 1/1.</text>
</comment>
<feature type="chain" id="PRO_5031644079" description="S-adenosylmethionine decarboxylase alpha chain" evidence="10">
    <location>
        <begin position="69"/>
        <end position="123"/>
    </location>
</feature>
<comment type="PTM">
    <text evidence="10">Is synthesized initially as an inactive proenzyme. Formation of the active enzyme involves a self-maturation process in which the active site pyruvoyl group is generated from an internal serine residue via an autocatalytic post-translational modification. Two non-identical subunits are generated from the proenzyme in this reaction, and the pyruvate is formed at the N-terminus of the alpha chain, which is derived from the carboxyl end of the proenzyme. The post-translation cleavage follows an unusual pathway, termed non-hydrolytic serinolysis, in which the side chain hydroxyl group of the serine supplies its oxygen atom to form the C-terminus of the beta chain, while the remainder of the serine residue undergoes an oxidative deamination to produce ammonia and the pyruvoyl group blocking the N-terminus of the alpha chain.</text>
</comment>
<evidence type="ECO:0000256" key="2">
    <source>
        <dbReference type="ARBA" id="ARBA00022793"/>
    </source>
</evidence>
<sequence>MADVYIRPKKTVHIVADFYGVKRDIISEVKKVKKILREAIEKAKLSIVGSRFFQFNPHGVTGIFLLKESHISIHTWPEYGYCAVDIFTCKDDKSALVAYDYLLKKLNPKKVKKRIMIREIWKK</sequence>
<evidence type="ECO:0000256" key="3">
    <source>
        <dbReference type="ARBA" id="ARBA00022813"/>
    </source>
</evidence>
<keyword evidence="2 10" id="KW-0210">Decarboxylase</keyword>
<dbReference type="InterPro" id="IPR042284">
    <property type="entry name" value="AdoMetDC_N"/>
</dbReference>
<feature type="modified residue" description="Pyruvic acid (Ser); by autocatalysis" evidence="10">
    <location>
        <position position="69"/>
    </location>
</feature>
<dbReference type="InterPro" id="IPR016067">
    <property type="entry name" value="S-AdoMet_deCO2ase_core"/>
</dbReference>
<dbReference type="GO" id="GO:0004014">
    <property type="term" value="F:adenosylmethionine decarboxylase activity"/>
    <property type="evidence" value="ECO:0007669"/>
    <property type="project" value="UniProtKB-UniRule"/>
</dbReference>
<dbReference type="EMBL" id="DTDR01000063">
    <property type="protein sequence ID" value="HGK63428.1"/>
    <property type="molecule type" value="Genomic_DNA"/>
</dbReference>
<dbReference type="InterPro" id="IPR017716">
    <property type="entry name" value="S-AdoMet_deCOase_pro-enz"/>
</dbReference>
<dbReference type="AlphaFoldDB" id="A0A7V3ZUQ5"/>
<evidence type="ECO:0000256" key="6">
    <source>
        <dbReference type="ARBA" id="ARBA00023145"/>
    </source>
</evidence>
<comment type="similarity">
    <text evidence="10">Belongs to the prokaryotic AdoMetDC family. Type 1 subfamily.</text>
</comment>
<evidence type="ECO:0000256" key="10">
    <source>
        <dbReference type="HAMAP-Rule" id="MF_00464"/>
    </source>
</evidence>
<name>A0A7V3ZUQ5_UNCW3</name>
<evidence type="ECO:0000256" key="8">
    <source>
        <dbReference type="ARBA" id="ARBA00023270"/>
    </source>
</evidence>
<keyword evidence="9 10" id="KW-0670">Pyruvate</keyword>
<keyword evidence="1 10" id="KW-0949">S-adenosyl-L-methionine</keyword>
<evidence type="ECO:0000313" key="11">
    <source>
        <dbReference type="EMBL" id="HGK63428.1"/>
    </source>
</evidence>
<feature type="site" description="Cleavage (non-hydrolytic); by autolysis" evidence="10">
    <location>
        <begin position="68"/>
        <end position="69"/>
    </location>
</feature>
<dbReference type="PANTHER" id="PTHR33866">
    <property type="entry name" value="S-ADENOSYLMETHIONINE DECARBOXYLASE PROENZYME"/>
    <property type="match status" value="1"/>
</dbReference>
<dbReference type="GO" id="GO:0005829">
    <property type="term" value="C:cytosol"/>
    <property type="evidence" value="ECO:0007669"/>
    <property type="project" value="TreeGrafter"/>
</dbReference>
<dbReference type="HAMAP" id="MF_00464">
    <property type="entry name" value="AdoMetDC_1"/>
    <property type="match status" value="1"/>
</dbReference>
<protein>
    <recommendedName>
        <fullName evidence="10">S-adenosylmethionine decarboxylase proenzyme</fullName>
        <shortName evidence="10">AdoMetDC</shortName>
        <shortName evidence="10">SAMDC</shortName>
        <ecNumber evidence="10">4.1.1.50</ecNumber>
    </recommendedName>
    <component>
        <recommendedName>
            <fullName evidence="10">S-adenosylmethionine decarboxylase beta chain</fullName>
        </recommendedName>
    </component>
    <component>
        <recommendedName>
            <fullName evidence="10">S-adenosylmethionine decarboxylase alpha chain</fullName>
        </recommendedName>
    </component>
</protein>
<keyword evidence="6 10" id="KW-0865">Zymogen</keyword>
<evidence type="ECO:0000256" key="7">
    <source>
        <dbReference type="ARBA" id="ARBA00023239"/>
    </source>
</evidence>
<feature type="active site" description="Proton donor; for catalytic activity" evidence="10">
    <location>
        <position position="89"/>
    </location>
</feature>
<dbReference type="GO" id="GO:0008295">
    <property type="term" value="P:spermidine biosynthetic process"/>
    <property type="evidence" value="ECO:0007669"/>
    <property type="project" value="UniProtKB-UniRule"/>
</dbReference>
<dbReference type="InterPro" id="IPR042286">
    <property type="entry name" value="AdoMetDC_C"/>
</dbReference>
<keyword evidence="8 10" id="KW-0704">Schiff base</keyword>
<proteinExistence type="inferred from homology"/>
<feature type="chain" id="PRO_5031644078" description="S-adenosylmethionine decarboxylase beta chain" evidence="10">
    <location>
        <begin position="1"/>
        <end position="68"/>
    </location>
</feature>
<feature type="active site" description="Proton acceptor; for processing activity" evidence="10">
    <location>
        <position position="74"/>
    </location>
</feature>
<dbReference type="Gene3D" id="3.30.360.110">
    <property type="entry name" value="S-adenosylmethionine decarboxylase domain"/>
    <property type="match status" value="1"/>
</dbReference>
<organism evidence="11">
    <name type="scientific">candidate division WOR-3 bacterium</name>
    <dbReference type="NCBI Taxonomy" id="2052148"/>
    <lineage>
        <taxon>Bacteria</taxon>
        <taxon>Bacteria division WOR-3</taxon>
    </lineage>
</organism>
<accession>A0A7V3ZUQ5</accession>
<comment type="function">
    <text evidence="10">Catalyzes the decarboxylation of S-adenosylmethionine to S-adenosylmethioninamine (dcAdoMet), the propylamine donor required for the synthesis of the polyamines spermine and spermidine from the diamine putrescine.</text>
</comment>
<reference evidence="11" key="1">
    <citation type="journal article" date="2020" name="mSystems">
        <title>Genome- and Community-Level Interaction Insights into Carbon Utilization and Element Cycling Functions of Hydrothermarchaeota in Hydrothermal Sediment.</title>
        <authorList>
            <person name="Zhou Z."/>
            <person name="Liu Y."/>
            <person name="Xu W."/>
            <person name="Pan J."/>
            <person name="Luo Z.H."/>
            <person name="Li M."/>
        </authorList>
    </citation>
    <scope>NUCLEOTIDE SEQUENCE [LARGE SCALE GENOMIC DNA]</scope>
    <source>
        <strain evidence="11">SpSt-697</strain>
    </source>
</reference>
<comment type="subunit">
    <text evidence="10">Heterotetramer of two alpha and two beta chains arranged as a dimer of alpha/beta heterodimers.</text>
</comment>
<keyword evidence="4 10" id="KW-0745">Spermidine biosynthesis</keyword>
<keyword evidence="3 10" id="KW-0068">Autocatalytic cleavage</keyword>